<evidence type="ECO:0008006" key="3">
    <source>
        <dbReference type="Google" id="ProtNLM"/>
    </source>
</evidence>
<dbReference type="Proteomes" id="UP000231195">
    <property type="component" value="Unassembled WGS sequence"/>
</dbReference>
<sequence>MRKELILFGIVALIVASYFLFSGVKDVVTNSPTPTPGNLALRPITDTTDWNTFIDTSSDISFKYHPEMVMVEESPATKFELYRNGQGDATFLVDGIQVIYLTDDMQEKSLIEYVTFNSVLFTIVPDELAPTFVSGFPTVIWEDDSWGNSNNQTYQLFIEKDNQVISISFTYPKESNDYLLIRNSIINSIEFLK</sequence>
<evidence type="ECO:0000313" key="2">
    <source>
        <dbReference type="Proteomes" id="UP000231195"/>
    </source>
</evidence>
<accession>A0A2M7X087</accession>
<dbReference type="EMBL" id="PFWZ01000176">
    <property type="protein sequence ID" value="PJA39437.1"/>
    <property type="molecule type" value="Genomic_DNA"/>
</dbReference>
<proteinExistence type="predicted"/>
<name>A0A2M7X087_UNCKA</name>
<protein>
    <recommendedName>
        <fullName evidence="3">DUF4367 domain-containing protein</fullName>
    </recommendedName>
</protein>
<organism evidence="1 2">
    <name type="scientific">candidate division WWE3 bacterium CG_4_9_14_3_um_filter_39_7</name>
    <dbReference type="NCBI Taxonomy" id="1975080"/>
    <lineage>
        <taxon>Bacteria</taxon>
        <taxon>Katanobacteria</taxon>
    </lineage>
</organism>
<gene>
    <name evidence="1" type="ORF">CO179_05160</name>
</gene>
<evidence type="ECO:0000313" key="1">
    <source>
        <dbReference type="EMBL" id="PJA39437.1"/>
    </source>
</evidence>
<dbReference type="AlphaFoldDB" id="A0A2M7X087"/>
<comment type="caution">
    <text evidence="1">The sequence shown here is derived from an EMBL/GenBank/DDBJ whole genome shotgun (WGS) entry which is preliminary data.</text>
</comment>
<reference evidence="2" key="1">
    <citation type="submission" date="2017-09" db="EMBL/GenBank/DDBJ databases">
        <title>Depth-based differentiation of microbial function through sediment-hosted aquifers and enrichment of novel symbionts in the deep terrestrial subsurface.</title>
        <authorList>
            <person name="Probst A.J."/>
            <person name="Ladd B."/>
            <person name="Jarett J.K."/>
            <person name="Geller-Mcgrath D.E."/>
            <person name="Sieber C.M.K."/>
            <person name="Emerson J.B."/>
            <person name="Anantharaman K."/>
            <person name="Thomas B.C."/>
            <person name="Malmstrom R."/>
            <person name="Stieglmeier M."/>
            <person name="Klingl A."/>
            <person name="Woyke T."/>
            <person name="Ryan C.M."/>
            <person name="Banfield J.F."/>
        </authorList>
    </citation>
    <scope>NUCLEOTIDE SEQUENCE [LARGE SCALE GENOMIC DNA]</scope>
</reference>